<accession>A0A0W7WS60</accession>
<feature type="domain" description="von Hippel-Lindau disease tumour suppressor beta" evidence="2">
    <location>
        <begin position="414"/>
        <end position="472"/>
    </location>
</feature>
<dbReference type="Pfam" id="PF01847">
    <property type="entry name" value="VHL"/>
    <property type="match status" value="1"/>
</dbReference>
<evidence type="ECO:0000259" key="2">
    <source>
        <dbReference type="Pfam" id="PF01847"/>
    </source>
</evidence>
<dbReference type="Gene3D" id="3.40.50.1460">
    <property type="match status" value="1"/>
</dbReference>
<dbReference type="InterPro" id="IPR011990">
    <property type="entry name" value="TPR-like_helical_dom_sf"/>
</dbReference>
<dbReference type="InterPro" id="IPR024053">
    <property type="entry name" value="VHL_beta_dom"/>
</dbReference>
<evidence type="ECO:0000313" key="3">
    <source>
        <dbReference type="EMBL" id="KUF13398.1"/>
    </source>
</evidence>
<comment type="caution">
    <text evidence="3">The sequence shown here is derived from an EMBL/GenBank/DDBJ whole genome shotgun (WGS) entry which is preliminary data.</text>
</comment>
<organism evidence="3 4">
    <name type="scientific">Streptomyces silvensis</name>
    <dbReference type="NCBI Taxonomy" id="1765722"/>
    <lineage>
        <taxon>Bacteria</taxon>
        <taxon>Bacillati</taxon>
        <taxon>Actinomycetota</taxon>
        <taxon>Actinomycetes</taxon>
        <taxon>Kitasatosporales</taxon>
        <taxon>Streptomycetaceae</taxon>
        <taxon>Streptomyces</taxon>
    </lineage>
</organism>
<keyword evidence="4" id="KW-1185">Reference proteome</keyword>
<dbReference type="InterPro" id="IPR011600">
    <property type="entry name" value="Pept_C14_caspase"/>
</dbReference>
<dbReference type="InterPro" id="IPR036208">
    <property type="entry name" value="VHL_sf"/>
</dbReference>
<dbReference type="AlphaFoldDB" id="A0A0W7WS60"/>
<dbReference type="STRING" id="1765722.AT728_33705"/>
<dbReference type="Gene3D" id="1.25.40.10">
    <property type="entry name" value="Tetratricopeptide repeat domain"/>
    <property type="match status" value="1"/>
</dbReference>
<evidence type="ECO:0000313" key="4">
    <source>
        <dbReference type="Proteomes" id="UP000054804"/>
    </source>
</evidence>
<dbReference type="Proteomes" id="UP000054804">
    <property type="component" value="Unassembled WGS sequence"/>
</dbReference>
<dbReference type="GO" id="GO:0006508">
    <property type="term" value="P:proteolysis"/>
    <property type="evidence" value="ECO:0007669"/>
    <property type="project" value="InterPro"/>
</dbReference>
<dbReference type="Gene3D" id="2.60.40.780">
    <property type="entry name" value="von Hippel-Lindau disease tumour suppressor, beta domain"/>
    <property type="match status" value="1"/>
</dbReference>
<dbReference type="GO" id="GO:0004197">
    <property type="term" value="F:cysteine-type endopeptidase activity"/>
    <property type="evidence" value="ECO:0007669"/>
    <property type="project" value="InterPro"/>
</dbReference>
<dbReference type="RefSeq" id="WP_058852453.1">
    <property type="nucleotide sequence ID" value="NZ_LOCL01000078.1"/>
</dbReference>
<evidence type="ECO:0000259" key="1">
    <source>
        <dbReference type="Pfam" id="PF00656"/>
    </source>
</evidence>
<proteinExistence type="predicted"/>
<gene>
    <name evidence="3" type="ORF">AT728_33705</name>
</gene>
<dbReference type="EMBL" id="LOCL01000078">
    <property type="protein sequence ID" value="KUF13398.1"/>
    <property type="molecule type" value="Genomic_DNA"/>
</dbReference>
<name>A0A0W7WS60_9ACTN</name>
<sequence length="492" mass="52841">MTTAGPSGPLSGPLSDPRKSRVVLVGVHTYAHQEQLPSVSRNVQALAELFQAPLTWGVPSEQCTVVEQPDDPGVVLDALEDAAAVAEDTLVFYYAGHGLVDPYTEELYLSLPDSRPGRSHTALRYEYVRRIIATHSYPARRKLIILDCCWSGRALIGTMGGQSQLADQVVVEGSCLLTASSETAKALAPPDEEFTAFTGELVSVVRDGVEGAPEFLDMNSLYAEIHTRLVVKSRPLPQIRNRNTASLICIARNRAHLRTAASGTGPGASGASGTSRDDLAGLIRDAEDADVAGQTGQPRKALHAFAALAEKSAARLGPGHPYTLRLRQSYADWTGIAGDPASASRLYAVIVHDCTRLLAPGHPTTEAAQRGVKHWAETALASPAVRPARTPPSGRPADWPELLPLPASMTGTLKSVRAEQSTHIEFSNACEQPLRLYWLDYQGQAQLYRVLAPAETYVQQTFVSHPWISVEAGGTIRSAFLPSAGPARVVLR</sequence>
<dbReference type="InterPro" id="IPR037140">
    <property type="entry name" value="VHL_beta_dom_sf"/>
</dbReference>
<dbReference type="SUPFAM" id="SSF52129">
    <property type="entry name" value="Caspase-like"/>
    <property type="match status" value="1"/>
</dbReference>
<reference evidence="3 4" key="1">
    <citation type="submission" date="2015-12" db="EMBL/GenBank/DDBJ databases">
        <title>Draft genome sequence of Streptomyces silvensis ATCC 53525, a producer of novel hormone antagonists.</title>
        <authorList>
            <person name="Johnston C.W."/>
            <person name="Li Y."/>
            <person name="Magarvey N.A."/>
        </authorList>
    </citation>
    <scope>NUCLEOTIDE SEQUENCE [LARGE SCALE GENOMIC DNA]</scope>
    <source>
        <strain evidence="3 4">ATCC 53525</strain>
    </source>
</reference>
<dbReference type="NCBIfam" id="NF047832">
    <property type="entry name" value="caspase_w_EACC1"/>
    <property type="match status" value="1"/>
</dbReference>
<feature type="domain" description="Peptidase C14 caspase" evidence="1">
    <location>
        <begin position="21"/>
        <end position="239"/>
    </location>
</feature>
<dbReference type="SUPFAM" id="SSF49468">
    <property type="entry name" value="VHL"/>
    <property type="match status" value="1"/>
</dbReference>
<dbReference type="InterPro" id="IPR029030">
    <property type="entry name" value="Caspase-like_dom_sf"/>
</dbReference>
<dbReference type="Pfam" id="PF00656">
    <property type="entry name" value="Peptidase_C14"/>
    <property type="match status" value="1"/>
</dbReference>
<protein>
    <submittedName>
        <fullName evidence="3">Uncharacterized protein</fullName>
    </submittedName>
</protein>